<sequence length="206" mass="23243">MERGNEESHRQNKSSPRSEEEAQEEKEEEEEEDEEEKQEEEEKDKQDSQKEREEKEGKETQKKRRTRTRKKKSEANDKMNTTTKRSKKFCIAVSQQPLSTTDHGLGLGGTSGQGGEGPFGGRLKSYPLLQPHSAPEIHEERSEVTAVMDDTAVIVYFLIHSGKFPGMFVARETGKEMKKGALSDTGVPSARRLAFPSPLHFTGNSF</sequence>
<feature type="compositionally biased region" description="Basic and acidic residues" evidence="1">
    <location>
        <begin position="43"/>
        <end position="60"/>
    </location>
</feature>
<name>A0AAW0THX1_SCYPA</name>
<dbReference type="Proteomes" id="UP001487740">
    <property type="component" value="Unassembled WGS sequence"/>
</dbReference>
<feature type="compositionally biased region" description="Basic residues" evidence="1">
    <location>
        <begin position="61"/>
        <end position="72"/>
    </location>
</feature>
<proteinExistence type="predicted"/>
<evidence type="ECO:0000313" key="3">
    <source>
        <dbReference type="Proteomes" id="UP001487740"/>
    </source>
</evidence>
<feature type="compositionally biased region" description="Basic and acidic residues" evidence="1">
    <location>
        <begin position="1"/>
        <end position="20"/>
    </location>
</feature>
<protein>
    <submittedName>
        <fullName evidence="2">Uncharacterized protein</fullName>
    </submittedName>
</protein>
<evidence type="ECO:0000256" key="1">
    <source>
        <dbReference type="SAM" id="MobiDB-lite"/>
    </source>
</evidence>
<dbReference type="AlphaFoldDB" id="A0AAW0THX1"/>
<gene>
    <name evidence="2" type="ORF">O3P69_017881</name>
</gene>
<dbReference type="EMBL" id="JARAKH010000030">
    <property type="protein sequence ID" value="KAK8386718.1"/>
    <property type="molecule type" value="Genomic_DNA"/>
</dbReference>
<accession>A0AAW0THX1</accession>
<reference evidence="2 3" key="1">
    <citation type="submission" date="2023-03" db="EMBL/GenBank/DDBJ databases">
        <title>High-quality genome of Scylla paramamosain provides insights in environmental adaptation.</title>
        <authorList>
            <person name="Zhang L."/>
        </authorList>
    </citation>
    <scope>NUCLEOTIDE SEQUENCE [LARGE SCALE GENOMIC DNA]</scope>
    <source>
        <strain evidence="2">LZ_2023a</strain>
        <tissue evidence="2">Muscle</tissue>
    </source>
</reference>
<evidence type="ECO:0000313" key="2">
    <source>
        <dbReference type="EMBL" id="KAK8386718.1"/>
    </source>
</evidence>
<feature type="compositionally biased region" description="Acidic residues" evidence="1">
    <location>
        <begin position="21"/>
        <end position="42"/>
    </location>
</feature>
<keyword evidence="3" id="KW-1185">Reference proteome</keyword>
<comment type="caution">
    <text evidence="2">The sequence shown here is derived from an EMBL/GenBank/DDBJ whole genome shotgun (WGS) entry which is preliminary data.</text>
</comment>
<feature type="region of interest" description="Disordered" evidence="1">
    <location>
        <begin position="1"/>
        <end position="87"/>
    </location>
</feature>
<organism evidence="2 3">
    <name type="scientific">Scylla paramamosain</name>
    <name type="common">Mud crab</name>
    <dbReference type="NCBI Taxonomy" id="85552"/>
    <lineage>
        <taxon>Eukaryota</taxon>
        <taxon>Metazoa</taxon>
        <taxon>Ecdysozoa</taxon>
        <taxon>Arthropoda</taxon>
        <taxon>Crustacea</taxon>
        <taxon>Multicrustacea</taxon>
        <taxon>Malacostraca</taxon>
        <taxon>Eumalacostraca</taxon>
        <taxon>Eucarida</taxon>
        <taxon>Decapoda</taxon>
        <taxon>Pleocyemata</taxon>
        <taxon>Brachyura</taxon>
        <taxon>Eubrachyura</taxon>
        <taxon>Portunoidea</taxon>
        <taxon>Portunidae</taxon>
        <taxon>Portuninae</taxon>
        <taxon>Scylla</taxon>
    </lineage>
</organism>